<comment type="subunit">
    <text evidence="6">Interacts with a broad range of peroxisomal membrane proteins, including PEX3, PEX10, PEX11A, PEX11B, PEX12, PEX13, PEX14 and PEX16, PXMP2/PMP22, PXMP4/PMP24, SLC25A17/PMP34, ABCD1/ALDP, ABCD2/ALDRP, and ABCD3/PMP70. Also interacts with the tumor suppressor CDKN2A/p19ARF.</text>
</comment>
<proteinExistence type="inferred from homology"/>
<sequence>YFSGALDDFDKAAAPPPAAEAAAPSDASGAEKPPLLEDCKLFETLFEGEMANQAREEWEKAMSELAQQEPDLLEHFQKLSEAAGKVGGYGWRRPGQSSGGFGKYSSHNAIFHAESTVQRSAVPLPQGDHHEGMQLYSTLIVPEGKSVKDTGLCKALALNRSAKIRALIIVSLCQYPEWLEVNKPTLSSEDFQRYEKQAKIMGKSANCSRERRREPRRKRAPSRPSWTSCRRCIYRNTAILGSCHEFYITHGSVLFSALCKFQKQANRMG</sequence>
<evidence type="ECO:0000313" key="10">
    <source>
        <dbReference type="Ensembl" id="ENSNMLP00000010913.1"/>
    </source>
</evidence>
<evidence type="ECO:0000256" key="3">
    <source>
        <dbReference type="ARBA" id="ARBA00006326"/>
    </source>
</evidence>
<dbReference type="Gene3D" id="1.20.120.900">
    <property type="entry name" value="Pex19, mPTS binding domain"/>
    <property type="match status" value="1"/>
</dbReference>
<comment type="similarity">
    <text evidence="3">Belongs to the peroxin-19 family.</text>
</comment>
<evidence type="ECO:0000256" key="8">
    <source>
        <dbReference type="ARBA" id="ARBA00032710"/>
    </source>
</evidence>
<keyword evidence="5" id="KW-0962">Peroxisome biogenesis</keyword>
<evidence type="ECO:0000256" key="9">
    <source>
        <dbReference type="SAM" id="MobiDB-lite"/>
    </source>
</evidence>
<dbReference type="GO" id="GO:0045046">
    <property type="term" value="P:protein import into peroxisome membrane"/>
    <property type="evidence" value="ECO:0007669"/>
    <property type="project" value="TreeGrafter"/>
</dbReference>
<dbReference type="PANTHER" id="PTHR12774">
    <property type="entry name" value="PEROXISOMAL BIOGENESIS FACTOR 19"/>
    <property type="match status" value="1"/>
</dbReference>
<accession>A0A8C6STA9</accession>
<name>A0A8C6STA9_9GOBI</name>
<evidence type="ECO:0000256" key="6">
    <source>
        <dbReference type="ARBA" id="ARBA00025898"/>
    </source>
</evidence>
<dbReference type="GO" id="GO:0005778">
    <property type="term" value="C:peroxisomal membrane"/>
    <property type="evidence" value="ECO:0007669"/>
    <property type="project" value="UniProtKB-SubCell"/>
</dbReference>
<evidence type="ECO:0000256" key="5">
    <source>
        <dbReference type="ARBA" id="ARBA00022593"/>
    </source>
</evidence>
<evidence type="ECO:0000256" key="1">
    <source>
        <dbReference type="ARBA" id="ARBA00003055"/>
    </source>
</evidence>
<dbReference type="PANTHER" id="PTHR12774:SF2">
    <property type="entry name" value="PEROXISOMAL BIOGENESIS FACTOR 19"/>
    <property type="match status" value="1"/>
</dbReference>
<reference evidence="10" key="1">
    <citation type="submission" date="2025-08" db="UniProtKB">
        <authorList>
            <consortium name="Ensembl"/>
        </authorList>
    </citation>
    <scope>IDENTIFICATION</scope>
</reference>
<evidence type="ECO:0000313" key="11">
    <source>
        <dbReference type="Proteomes" id="UP000694523"/>
    </source>
</evidence>
<dbReference type="GO" id="GO:0033328">
    <property type="term" value="F:peroxisome membrane targeting sequence binding"/>
    <property type="evidence" value="ECO:0007669"/>
    <property type="project" value="TreeGrafter"/>
</dbReference>
<keyword evidence="11" id="KW-1185">Reference proteome</keyword>
<dbReference type="Proteomes" id="UP000694523">
    <property type="component" value="Unplaced"/>
</dbReference>
<protein>
    <recommendedName>
        <fullName evidence="4">Peroxisomal biogenesis factor 19</fullName>
    </recommendedName>
    <alternativeName>
        <fullName evidence="7">Peroxin-19</fullName>
    </alternativeName>
    <alternativeName>
        <fullName evidence="8">Peroxisomal farnesylated protein</fullName>
    </alternativeName>
</protein>
<reference evidence="10" key="2">
    <citation type="submission" date="2025-09" db="UniProtKB">
        <authorList>
            <consortium name="Ensembl"/>
        </authorList>
    </citation>
    <scope>IDENTIFICATION</scope>
</reference>
<evidence type="ECO:0000256" key="7">
    <source>
        <dbReference type="ARBA" id="ARBA00029688"/>
    </source>
</evidence>
<comment type="function">
    <text evidence="1">Necessary for early peroxisomal biogenesis. Acts both as a cytosolic chaperone and as an import receptor for peroxisomal membrane proteins (PMPs). Binds and stabilizes newly synthesized PMPs in the cytoplasm by interacting with their hydrophobic membrane-spanning domains, and targets them to the peroxisome membrane by binding to the integral membrane protein PEX3. Excludes CDKN2A from the nucleus and prevents its interaction with MDM2, which results in active degradation of TP53.</text>
</comment>
<evidence type="ECO:0000256" key="2">
    <source>
        <dbReference type="ARBA" id="ARBA00004405"/>
    </source>
</evidence>
<dbReference type="AlphaFoldDB" id="A0A8C6STA9"/>
<dbReference type="InterPro" id="IPR038322">
    <property type="entry name" value="Pex19_C_sf"/>
</dbReference>
<feature type="region of interest" description="Disordered" evidence="9">
    <location>
        <begin position="1"/>
        <end position="33"/>
    </location>
</feature>
<evidence type="ECO:0000256" key="4">
    <source>
        <dbReference type="ARBA" id="ARBA00015758"/>
    </source>
</evidence>
<comment type="subcellular location">
    <subcellularLocation>
        <location evidence="2">Peroxisome membrane</location>
        <topology evidence="2">Lipid-anchor</topology>
        <orientation evidence="2">Cytoplasmic side</orientation>
    </subcellularLocation>
</comment>
<organism evidence="10 11">
    <name type="scientific">Neogobius melanostomus</name>
    <name type="common">round goby</name>
    <dbReference type="NCBI Taxonomy" id="47308"/>
    <lineage>
        <taxon>Eukaryota</taxon>
        <taxon>Metazoa</taxon>
        <taxon>Chordata</taxon>
        <taxon>Craniata</taxon>
        <taxon>Vertebrata</taxon>
        <taxon>Euteleostomi</taxon>
        <taxon>Actinopterygii</taxon>
        <taxon>Neopterygii</taxon>
        <taxon>Teleostei</taxon>
        <taxon>Neoteleostei</taxon>
        <taxon>Acanthomorphata</taxon>
        <taxon>Gobiaria</taxon>
        <taxon>Gobiiformes</taxon>
        <taxon>Gobioidei</taxon>
        <taxon>Gobiidae</taxon>
        <taxon>Benthophilinae</taxon>
        <taxon>Neogobiini</taxon>
        <taxon>Neogobius</taxon>
    </lineage>
</organism>
<dbReference type="Pfam" id="PF04614">
    <property type="entry name" value="Pex19"/>
    <property type="match status" value="1"/>
</dbReference>
<dbReference type="Ensembl" id="ENSNMLT00000012353.1">
    <property type="protein sequence ID" value="ENSNMLP00000010913.1"/>
    <property type="gene ID" value="ENSNMLG00000007515.1"/>
</dbReference>
<feature type="region of interest" description="Disordered" evidence="9">
    <location>
        <begin position="202"/>
        <end position="224"/>
    </location>
</feature>
<dbReference type="InterPro" id="IPR006708">
    <property type="entry name" value="Pex19"/>
</dbReference>